<sequence>MRNHGEKVKDMAESVLPSTARTSAREQRRRVHRRQRTRQRDLLVIARRTAFDGAPASALADVVETGFEADFEERRRARDITRLVWNRRAADKTGPLTRWAGAQVDRDARLREAPQSEQVAHFARLVPDNLIGRHALQHIEADLEYRARQAEWRQRTTARAEAEFLALRNQVVRDAETILRVGRHREVNAALRAGYRARAKTAPDGTVVFPRPARFLHGGHDVTEFAQVVVGHAWIVQVVHATANLAA</sequence>
<evidence type="ECO:0000313" key="3">
    <source>
        <dbReference type="Proteomes" id="UP000002484"/>
    </source>
</evidence>
<dbReference type="HOGENOM" id="CLU_1123264_0_0_11"/>
<name>E3J7X7_PSEI1</name>
<dbReference type="RefSeq" id="WP_013425143.1">
    <property type="nucleotide sequence ID" value="NC_014666.1"/>
</dbReference>
<gene>
    <name evidence="2" type="ordered locus">FraEuI1c_4021</name>
</gene>
<dbReference type="Proteomes" id="UP000002484">
    <property type="component" value="Chromosome"/>
</dbReference>
<protein>
    <submittedName>
        <fullName evidence="2">Uncharacterized protein</fullName>
    </submittedName>
</protein>
<dbReference type="KEGG" id="fri:FraEuI1c_4021"/>
<dbReference type="InParanoid" id="E3J7X7"/>
<feature type="compositionally biased region" description="Basic and acidic residues" evidence="1">
    <location>
        <begin position="1"/>
        <end position="12"/>
    </location>
</feature>
<reference evidence="2 3" key="1">
    <citation type="submission" date="2010-10" db="EMBL/GenBank/DDBJ databases">
        <title>Complete sequence of Frankia sp. EuI1c.</title>
        <authorList>
            <consortium name="US DOE Joint Genome Institute"/>
            <person name="Lucas S."/>
            <person name="Copeland A."/>
            <person name="Lapidus A."/>
            <person name="Cheng J.-F."/>
            <person name="Bruce D."/>
            <person name="Goodwin L."/>
            <person name="Pitluck S."/>
            <person name="Chertkov O."/>
            <person name="Detter J.C."/>
            <person name="Han C."/>
            <person name="Tapia R."/>
            <person name="Land M."/>
            <person name="Hauser L."/>
            <person name="Jeffries C."/>
            <person name="Kyrpides N."/>
            <person name="Ivanova N."/>
            <person name="Mikhailova N."/>
            <person name="Beauchemin N."/>
            <person name="Sen A."/>
            <person name="Sur S.A."/>
            <person name="Gtari M."/>
            <person name="Wall L."/>
            <person name="Tisa L."/>
            <person name="Woyke T."/>
        </authorList>
    </citation>
    <scope>NUCLEOTIDE SEQUENCE [LARGE SCALE GENOMIC DNA]</scope>
    <source>
        <strain evidence="3">DSM 45817 / CECT 9037 / EuI1c</strain>
    </source>
</reference>
<accession>E3J7X7</accession>
<dbReference type="OrthoDB" id="3213743at2"/>
<feature type="compositionally biased region" description="Basic residues" evidence="1">
    <location>
        <begin position="27"/>
        <end position="36"/>
    </location>
</feature>
<evidence type="ECO:0000256" key="1">
    <source>
        <dbReference type="SAM" id="MobiDB-lite"/>
    </source>
</evidence>
<dbReference type="EMBL" id="CP002299">
    <property type="protein sequence ID" value="ADP82025.1"/>
    <property type="molecule type" value="Genomic_DNA"/>
</dbReference>
<proteinExistence type="predicted"/>
<organism evidence="2 3">
    <name type="scientific">Pseudofrankia inefficax (strain DSM 45817 / CECT 9037 / DDB 130130 / EuI1c)</name>
    <name type="common">Frankia inefficax</name>
    <dbReference type="NCBI Taxonomy" id="298654"/>
    <lineage>
        <taxon>Bacteria</taxon>
        <taxon>Bacillati</taxon>
        <taxon>Actinomycetota</taxon>
        <taxon>Actinomycetes</taxon>
        <taxon>Frankiales</taxon>
        <taxon>Frankiaceae</taxon>
        <taxon>Pseudofrankia</taxon>
    </lineage>
</organism>
<dbReference type="AlphaFoldDB" id="E3J7X7"/>
<keyword evidence="3" id="KW-1185">Reference proteome</keyword>
<feature type="region of interest" description="Disordered" evidence="1">
    <location>
        <begin position="1"/>
        <end position="36"/>
    </location>
</feature>
<evidence type="ECO:0000313" key="2">
    <source>
        <dbReference type="EMBL" id="ADP82025.1"/>
    </source>
</evidence>